<organism evidence="2 3">
    <name type="scientific">Blautia intestinihominis</name>
    <dbReference type="NCBI Taxonomy" id="3133152"/>
    <lineage>
        <taxon>Bacteria</taxon>
        <taxon>Bacillati</taxon>
        <taxon>Bacillota</taxon>
        <taxon>Clostridia</taxon>
        <taxon>Lachnospirales</taxon>
        <taxon>Lachnospiraceae</taxon>
        <taxon>Blautia</taxon>
    </lineage>
</organism>
<sequence>MSEIKIQIDQLQAQHDRLQKERDQLQERMNHLEEQREHLQMQTDQAFRSADEIEKIYDEIWNHANTIHLYSSLAEEESKSITMKEKQKEIIRTTEEILNIIYKYKGNV</sequence>
<evidence type="ECO:0000313" key="2">
    <source>
        <dbReference type="EMBL" id="MEQ2358259.1"/>
    </source>
</evidence>
<feature type="coiled-coil region" evidence="1">
    <location>
        <begin position="1"/>
        <end position="42"/>
    </location>
</feature>
<dbReference type="EMBL" id="JBBMEI010000020">
    <property type="protein sequence ID" value="MEQ2358259.1"/>
    <property type="molecule type" value="Genomic_DNA"/>
</dbReference>
<dbReference type="Proteomes" id="UP001446032">
    <property type="component" value="Unassembled WGS sequence"/>
</dbReference>
<dbReference type="RefSeq" id="WP_222891074.1">
    <property type="nucleotide sequence ID" value="NZ_JBBMEI010000020.1"/>
</dbReference>
<evidence type="ECO:0000256" key="1">
    <source>
        <dbReference type="SAM" id="Coils"/>
    </source>
</evidence>
<comment type="caution">
    <text evidence="2">The sequence shown here is derived from an EMBL/GenBank/DDBJ whole genome shotgun (WGS) entry which is preliminary data.</text>
</comment>
<gene>
    <name evidence="2" type="ORF">WMO75_07925</name>
</gene>
<evidence type="ECO:0000313" key="3">
    <source>
        <dbReference type="Proteomes" id="UP001446032"/>
    </source>
</evidence>
<keyword evidence="3" id="KW-1185">Reference proteome</keyword>
<reference evidence="2 3" key="1">
    <citation type="submission" date="2024-03" db="EMBL/GenBank/DDBJ databases">
        <title>Human intestinal bacterial collection.</title>
        <authorList>
            <person name="Pauvert C."/>
            <person name="Hitch T.C.A."/>
            <person name="Clavel T."/>
        </authorList>
    </citation>
    <scope>NUCLEOTIDE SEQUENCE [LARGE SCALE GENOMIC DNA]</scope>
    <source>
        <strain evidence="2 3">CLA-AA-H95</strain>
    </source>
</reference>
<proteinExistence type="predicted"/>
<accession>A0ABV1AMT4</accession>
<name>A0ABV1AMT4_9FIRM</name>
<protein>
    <submittedName>
        <fullName evidence="2">Uncharacterized protein</fullName>
    </submittedName>
</protein>
<keyword evidence="1" id="KW-0175">Coiled coil</keyword>
<dbReference type="Gene3D" id="1.20.5.1000">
    <property type="entry name" value="arf6 gtpase in complex with a specific effector, jip4"/>
    <property type="match status" value="1"/>
</dbReference>